<reference evidence="2" key="1">
    <citation type="submission" date="2022-01" db="EMBL/GenBank/DDBJ databases">
        <title>Genome Sequence Resource for Two Populations of Ditylenchus destructor, the Migratory Endoparasitic Phytonematode.</title>
        <authorList>
            <person name="Zhang H."/>
            <person name="Lin R."/>
            <person name="Xie B."/>
        </authorList>
    </citation>
    <scope>NUCLEOTIDE SEQUENCE</scope>
    <source>
        <strain evidence="2">BazhouSP</strain>
    </source>
</reference>
<dbReference type="Proteomes" id="UP001201812">
    <property type="component" value="Unassembled WGS sequence"/>
</dbReference>
<keyword evidence="3" id="KW-1185">Reference proteome</keyword>
<feature type="compositionally biased region" description="Polar residues" evidence="1">
    <location>
        <begin position="53"/>
        <end position="64"/>
    </location>
</feature>
<dbReference type="EMBL" id="JAKKPZ010000018">
    <property type="protein sequence ID" value="KAI1712533.1"/>
    <property type="molecule type" value="Genomic_DNA"/>
</dbReference>
<protein>
    <submittedName>
        <fullName evidence="2">Uncharacterized protein</fullName>
    </submittedName>
</protein>
<evidence type="ECO:0000313" key="3">
    <source>
        <dbReference type="Proteomes" id="UP001201812"/>
    </source>
</evidence>
<name>A0AAD4N3K9_9BILA</name>
<dbReference type="AlphaFoldDB" id="A0AAD4N3K9"/>
<gene>
    <name evidence="2" type="ORF">DdX_09625</name>
</gene>
<evidence type="ECO:0000256" key="1">
    <source>
        <dbReference type="SAM" id="MobiDB-lite"/>
    </source>
</evidence>
<accession>A0AAD4N3K9</accession>
<evidence type="ECO:0000313" key="2">
    <source>
        <dbReference type="EMBL" id="KAI1712533.1"/>
    </source>
</evidence>
<comment type="caution">
    <text evidence="2">The sequence shown here is derived from an EMBL/GenBank/DDBJ whole genome shotgun (WGS) entry which is preliminary data.</text>
</comment>
<feature type="compositionally biased region" description="Polar residues" evidence="1">
    <location>
        <begin position="34"/>
        <end position="46"/>
    </location>
</feature>
<proteinExistence type="predicted"/>
<sequence length="78" mass="8831">MTDDEFPTKLEQFVNIIAALSASFRNSLQKDKQQQTSAGQKSSNQSPRERTHSPINQTTSFEPQNNCLFSSVRLSNRL</sequence>
<organism evidence="2 3">
    <name type="scientific">Ditylenchus destructor</name>
    <dbReference type="NCBI Taxonomy" id="166010"/>
    <lineage>
        <taxon>Eukaryota</taxon>
        <taxon>Metazoa</taxon>
        <taxon>Ecdysozoa</taxon>
        <taxon>Nematoda</taxon>
        <taxon>Chromadorea</taxon>
        <taxon>Rhabditida</taxon>
        <taxon>Tylenchina</taxon>
        <taxon>Tylenchomorpha</taxon>
        <taxon>Sphaerularioidea</taxon>
        <taxon>Anguinidae</taxon>
        <taxon>Anguininae</taxon>
        <taxon>Ditylenchus</taxon>
    </lineage>
</organism>
<feature type="region of interest" description="Disordered" evidence="1">
    <location>
        <begin position="27"/>
        <end position="64"/>
    </location>
</feature>